<keyword evidence="2" id="KW-0812">Transmembrane</keyword>
<feature type="domain" description="PH" evidence="6">
    <location>
        <begin position="312"/>
        <end position="413"/>
    </location>
</feature>
<evidence type="ECO:0000256" key="4">
    <source>
        <dbReference type="ARBA" id="ARBA00023136"/>
    </source>
</evidence>
<name>A0A0D2IFU5_9EURO</name>
<dbReference type="PROSITE" id="PS50003">
    <property type="entry name" value="PH_DOMAIN"/>
    <property type="match status" value="1"/>
</dbReference>
<dbReference type="GO" id="GO:0005737">
    <property type="term" value="C:cytoplasm"/>
    <property type="evidence" value="ECO:0007669"/>
    <property type="project" value="InterPro"/>
</dbReference>
<dbReference type="STRING" id="1442369.A0A0D2IFU5"/>
<dbReference type="Pfam" id="PF16746">
    <property type="entry name" value="BAR_3"/>
    <property type="match status" value="1"/>
</dbReference>
<reference evidence="8 9" key="1">
    <citation type="submission" date="2015-01" db="EMBL/GenBank/DDBJ databases">
        <title>The Genome Sequence of Rhinocladiella mackenzie CBS 650.93.</title>
        <authorList>
            <consortium name="The Broad Institute Genomics Platform"/>
            <person name="Cuomo C."/>
            <person name="de Hoog S."/>
            <person name="Gorbushina A."/>
            <person name="Stielow B."/>
            <person name="Teixiera M."/>
            <person name="Abouelleil A."/>
            <person name="Chapman S.B."/>
            <person name="Priest M."/>
            <person name="Young S.K."/>
            <person name="Wortman J."/>
            <person name="Nusbaum C."/>
            <person name="Birren B."/>
        </authorList>
    </citation>
    <scope>NUCLEOTIDE SEQUENCE [LARGE SCALE GENOMIC DNA]</scope>
    <source>
        <strain evidence="8 9">CBS 650.93</strain>
    </source>
</reference>
<dbReference type="VEuPathDB" id="FungiDB:Z518_05554"/>
<dbReference type="Gene3D" id="2.30.29.30">
    <property type="entry name" value="Pleckstrin-homology domain (PH domain)/Phosphotyrosine-binding domain (PTB)"/>
    <property type="match status" value="1"/>
</dbReference>
<feature type="region of interest" description="Disordered" evidence="5">
    <location>
        <begin position="648"/>
        <end position="719"/>
    </location>
</feature>
<proteinExistence type="predicted"/>
<sequence length="1392" mass="155879">MAQTLKPAGDAGRLINLLPVGLKEAAIDSPTARATVVHYGEQVELLEKWLDDYLRSSNRLVAESVTLENVLNNFISHSMLPTTISESMLDHDYSVLAMKKYGDGAKDYWMSMVAVMKRLPTMVIDPVRQFMQNDLRAFKEARRAIEASQKTFDHLQSKFAALGKSKEPSSLREDAFQLHEARKIYLKAMMDFFGMAPQLRFTLDKLLVKIFFEQWREMRLSRDDTAATFQRSSEEMQRIKGWLNEMETSEKTFQKELMTARKQLEDAAELNARPSRELDDYSLSTVPQFAGHAHTASGSNLQRSPKKHAAIAGEKQGWLFLRTYSGKPTRTIWVKRWAFIRNGVFGWLLQGTRAGGVEESERIGVLLCNVRPAPAEERRFCFELKTNKNTILLQAETQSELVDWIGAFEMAKSKALDDPDASQNLAGEGNIQSGAAFAISAPPIPEFGTLILGSTEPGAGSDDVVALEKSNTLPIPGTEHLREASVDLPRRSTAIEDSGHRETASRIISKLDLHRKSGATPQVSPSPPTPNLPTGGGIASLIAASHGSMPVGPSLPLVHNSELEFAKPRGTFALALRDMPASSLAPSTLASVPSPTNLSRSAVIITGERGLSPAPDKTGIPTSLLANMWGTSSTAFINRLERSDVNLTPEPKLIAQPSPVWKPSSSPPKSSSSPPCPAIAPQHAISHLDLTIPQTDTRSRTPSPSKRRHRSTTSVGRETIKQMRSDLLVPEFPSYYPLQLRSQDAQFRLLFPNVRRDERLVMVFRATWSPNEQQEFPGRVYVTPRDIYFYSNHLGLVLTSSVPLVSIDEATAAPGRGCDFVFLHPRDPESDGSARRITIKTFLEPLRLLQRRLNFLITNSISNEPLGLEELIKALLQMEREVPDRSPSLESWEDVSPNTPVDTGGPKYRGRASTIGTELRGPVRVVDRALQQMQLGRRDSKFKLPAQPVRYVPPGNLRLAVEKEFDISAKALFHVMFGDKSALWQLLQHERRAKNLTQGPWLSWGEGRLRREFAFDIPTTNMFGQESFARVRDYQVIDVNSDHLCYVVTDKRTPWHLPYQNIQRLVSKIVITHVAKARCKLAIFVKVEWLQVAWMFGGMIERQGLYDLELDSQDLADLVADQVRKLGAHSRTKKAVQIFGQVGHSTETIQLLMEASALSIELRRQPISRTVTGLLAQAAASTAESATGAILQTFLGLLRWIGKTLSAQKFILVALLISALYNSWHTYRDSLDWWHERRASRFMARLGVSPNIVMSRAVHLSDLDEILNREANLPVRDTSACYSVFYDEHDPEYIYAGTGNGAAAQIQQTRQRLGRYRHDLFVAARVVNGMEKELMQGAWEQWVVDENRRCRAVEGLVLDDADQNSTTVNEDVRSWYDDYCASCRNEYVKIRA</sequence>
<dbReference type="Proteomes" id="UP000053617">
    <property type="component" value="Unassembled WGS sequence"/>
</dbReference>
<dbReference type="Pfam" id="PF16016">
    <property type="entry name" value="VASt"/>
    <property type="match status" value="1"/>
</dbReference>
<dbReference type="InterPro" id="IPR027267">
    <property type="entry name" value="AH/BAR_dom_sf"/>
</dbReference>
<evidence type="ECO:0000256" key="2">
    <source>
        <dbReference type="ARBA" id="ARBA00022692"/>
    </source>
</evidence>
<dbReference type="PANTHER" id="PTHR14248">
    <property type="entry name" value="CYCLIN Y, ISOFORM A"/>
    <property type="match status" value="1"/>
</dbReference>
<dbReference type="InterPro" id="IPR011993">
    <property type="entry name" value="PH-like_dom_sf"/>
</dbReference>
<dbReference type="CDD" id="cd07609">
    <property type="entry name" value="BAR_SIP3_fungi"/>
    <property type="match status" value="1"/>
</dbReference>
<dbReference type="Gene3D" id="1.20.1270.60">
    <property type="entry name" value="Arfaptin homology (AH) domain/BAR domain"/>
    <property type="match status" value="1"/>
</dbReference>
<evidence type="ECO:0000259" key="7">
    <source>
        <dbReference type="PROSITE" id="PS51778"/>
    </source>
</evidence>
<evidence type="ECO:0000256" key="1">
    <source>
        <dbReference type="ARBA" id="ARBA00004370"/>
    </source>
</evidence>
<dbReference type="SUPFAM" id="SSF50729">
    <property type="entry name" value="PH domain-like"/>
    <property type="match status" value="1"/>
</dbReference>
<dbReference type="InterPro" id="IPR039463">
    <property type="entry name" value="Sip3/Lam1_BAR"/>
</dbReference>
<feature type="compositionally biased region" description="Low complexity" evidence="5">
    <location>
        <begin position="657"/>
        <end position="673"/>
    </location>
</feature>
<keyword evidence="4" id="KW-0472">Membrane</keyword>
<keyword evidence="3" id="KW-1133">Transmembrane helix</keyword>
<dbReference type="GeneID" id="25293625"/>
<feature type="region of interest" description="Disordered" evidence="5">
    <location>
        <begin position="516"/>
        <end position="537"/>
    </location>
</feature>
<evidence type="ECO:0000259" key="6">
    <source>
        <dbReference type="PROSITE" id="PS50003"/>
    </source>
</evidence>
<dbReference type="FunFam" id="1.20.1270.60:FF:000079">
    <property type="entry name" value="Transcription factor SipA3"/>
    <property type="match status" value="1"/>
</dbReference>
<feature type="region of interest" description="Disordered" evidence="5">
    <location>
        <begin position="886"/>
        <end position="913"/>
    </location>
</feature>
<dbReference type="CDD" id="cd13280">
    <property type="entry name" value="PH_SIP3"/>
    <property type="match status" value="1"/>
</dbReference>
<dbReference type="FunFam" id="2.30.29.30:FF:000349">
    <property type="entry name" value="Transcription factor SipA3"/>
    <property type="match status" value="1"/>
</dbReference>
<evidence type="ECO:0000313" key="8">
    <source>
        <dbReference type="EMBL" id="KIX04684.1"/>
    </source>
</evidence>
<evidence type="ECO:0000256" key="5">
    <source>
        <dbReference type="SAM" id="MobiDB-lite"/>
    </source>
</evidence>
<dbReference type="EMBL" id="KN847478">
    <property type="protein sequence ID" value="KIX04684.1"/>
    <property type="molecule type" value="Genomic_DNA"/>
</dbReference>
<dbReference type="Pfam" id="PF00169">
    <property type="entry name" value="PH"/>
    <property type="match status" value="1"/>
</dbReference>
<feature type="domain" description="VASt" evidence="7">
    <location>
        <begin position="956"/>
        <end position="1127"/>
    </location>
</feature>
<comment type="subcellular location">
    <subcellularLocation>
        <location evidence="1">Membrane</location>
    </subcellularLocation>
</comment>
<dbReference type="InterPro" id="IPR001849">
    <property type="entry name" value="PH_domain"/>
</dbReference>
<dbReference type="InterPro" id="IPR004148">
    <property type="entry name" value="BAR_dom"/>
</dbReference>
<dbReference type="InterPro" id="IPR042067">
    <property type="entry name" value="Sip3_PH"/>
</dbReference>
<evidence type="ECO:0000256" key="3">
    <source>
        <dbReference type="ARBA" id="ARBA00022989"/>
    </source>
</evidence>
<keyword evidence="9" id="KW-1185">Reference proteome</keyword>
<gene>
    <name evidence="8" type="ORF">Z518_05554</name>
</gene>
<dbReference type="SMART" id="SM00233">
    <property type="entry name" value="PH"/>
    <property type="match status" value="1"/>
</dbReference>
<organism evidence="8 9">
    <name type="scientific">Rhinocladiella mackenziei CBS 650.93</name>
    <dbReference type="NCBI Taxonomy" id="1442369"/>
    <lineage>
        <taxon>Eukaryota</taxon>
        <taxon>Fungi</taxon>
        <taxon>Dikarya</taxon>
        <taxon>Ascomycota</taxon>
        <taxon>Pezizomycotina</taxon>
        <taxon>Eurotiomycetes</taxon>
        <taxon>Chaetothyriomycetidae</taxon>
        <taxon>Chaetothyriales</taxon>
        <taxon>Herpotrichiellaceae</taxon>
        <taxon>Rhinocladiella</taxon>
    </lineage>
</organism>
<dbReference type="GO" id="GO:0016020">
    <property type="term" value="C:membrane"/>
    <property type="evidence" value="ECO:0007669"/>
    <property type="project" value="UniProtKB-SubCell"/>
</dbReference>
<dbReference type="RefSeq" id="XP_013271820.1">
    <property type="nucleotide sequence ID" value="XM_013416366.1"/>
</dbReference>
<protein>
    <submittedName>
        <fullName evidence="8">Rhinocladiella mackenziei CBS 650.93 unplaced genomic scaffold supercont1.4, whole genome shotgun sequence</fullName>
    </submittedName>
</protein>
<accession>A0A0D2IFU5</accession>
<dbReference type="InterPro" id="IPR031968">
    <property type="entry name" value="VASt"/>
</dbReference>
<evidence type="ECO:0000313" key="9">
    <source>
        <dbReference type="Proteomes" id="UP000053617"/>
    </source>
</evidence>
<dbReference type="OrthoDB" id="10070851at2759"/>
<dbReference type="HOGENOM" id="CLU_001720_0_0_1"/>
<dbReference type="SUPFAM" id="SSF103657">
    <property type="entry name" value="BAR/IMD domain-like"/>
    <property type="match status" value="1"/>
</dbReference>
<dbReference type="PROSITE" id="PS51778">
    <property type="entry name" value="VAST"/>
    <property type="match status" value="1"/>
</dbReference>